<name>A0ABW8F0N5_9BURK</name>
<dbReference type="Gene3D" id="1.20.58.320">
    <property type="entry name" value="TPR-like"/>
    <property type="match status" value="1"/>
</dbReference>
<sequence>MATSLQQQADTILDFWFGAGFDNAGASEVAARQSALWWSKNPEIDADCRTRFEPLLKDAAANRLADWADAPRTTLALLLLLDQFPRNIYRDTAQAFAFDELARQHCHLALAMGLDQQLPAIARVFVYLPLEHSEDIDDQQYSLELFRTLAKQAGQADREIFAHFADYAKKHHQIIERFGRFPHRNQILGRASTAEESAFLQQPGSSF</sequence>
<organism evidence="1 2">
    <name type="scientific">Herbaspirillum chlorophenolicum</name>
    <dbReference type="NCBI Taxonomy" id="211589"/>
    <lineage>
        <taxon>Bacteria</taxon>
        <taxon>Pseudomonadati</taxon>
        <taxon>Pseudomonadota</taxon>
        <taxon>Betaproteobacteria</taxon>
        <taxon>Burkholderiales</taxon>
        <taxon>Oxalobacteraceae</taxon>
        <taxon>Herbaspirillum</taxon>
    </lineage>
</organism>
<evidence type="ECO:0000313" key="2">
    <source>
        <dbReference type="Proteomes" id="UP001617427"/>
    </source>
</evidence>
<dbReference type="SUPFAM" id="SSF48452">
    <property type="entry name" value="TPR-like"/>
    <property type="match status" value="1"/>
</dbReference>
<protein>
    <submittedName>
        <fullName evidence="1">DUF924 family protein</fullName>
    </submittedName>
</protein>
<reference evidence="1 2" key="1">
    <citation type="submission" date="2024-10" db="EMBL/GenBank/DDBJ databases">
        <title>The Natural Products Discovery Center: Release of the First 8490 Sequenced Strains for Exploring Actinobacteria Biosynthetic Diversity.</title>
        <authorList>
            <person name="Kalkreuter E."/>
            <person name="Kautsar S.A."/>
            <person name="Yang D."/>
            <person name="Bader C.D."/>
            <person name="Teijaro C.N."/>
            <person name="Fluegel L."/>
            <person name="Davis C.M."/>
            <person name="Simpson J.R."/>
            <person name="Lauterbach L."/>
            <person name="Steele A.D."/>
            <person name="Gui C."/>
            <person name="Meng S."/>
            <person name="Li G."/>
            <person name="Viehrig K."/>
            <person name="Ye F."/>
            <person name="Su P."/>
            <person name="Kiefer A.F."/>
            <person name="Nichols A."/>
            <person name="Cepeda A.J."/>
            <person name="Yan W."/>
            <person name="Fan B."/>
            <person name="Jiang Y."/>
            <person name="Adhikari A."/>
            <person name="Zheng C.-J."/>
            <person name="Schuster L."/>
            <person name="Cowan T.M."/>
            <person name="Smanski M.J."/>
            <person name="Chevrette M.G."/>
            <person name="De Carvalho L.P.S."/>
            <person name="Shen B."/>
        </authorList>
    </citation>
    <scope>NUCLEOTIDE SEQUENCE [LARGE SCALE GENOMIC DNA]</scope>
    <source>
        <strain evidence="1 2">NPDC087045</strain>
    </source>
</reference>
<accession>A0ABW8F0N5</accession>
<dbReference type="PANTHER" id="PTHR23004">
    <property type="entry name" value="DOUBLECORTIN DOMAIN CONTAINING 2"/>
    <property type="match status" value="1"/>
</dbReference>
<dbReference type="Pfam" id="PF06041">
    <property type="entry name" value="DUF924"/>
    <property type="match status" value="1"/>
</dbReference>
<dbReference type="Proteomes" id="UP001617427">
    <property type="component" value="Unassembled WGS sequence"/>
</dbReference>
<proteinExistence type="predicted"/>
<dbReference type="PANTHER" id="PTHR23004:SF7">
    <property type="entry name" value="DUF924-DOMAIN-CONTAINING PROTEIN"/>
    <property type="match status" value="1"/>
</dbReference>
<dbReference type="RefSeq" id="WP_402701171.1">
    <property type="nucleotide sequence ID" value="NZ_JBIUZV010000007.1"/>
</dbReference>
<dbReference type="Gene3D" id="1.25.40.10">
    <property type="entry name" value="Tetratricopeptide repeat domain"/>
    <property type="match status" value="1"/>
</dbReference>
<evidence type="ECO:0000313" key="1">
    <source>
        <dbReference type="EMBL" id="MFJ3046855.1"/>
    </source>
</evidence>
<gene>
    <name evidence="1" type="ORF">ACIPEN_13575</name>
</gene>
<comment type="caution">
    <text evidence="1">The sequence shown here is derived from an EMBL/GenBank/DDBJ whole genome shotgun (WGS) entry which is preliminary data.</text>
</comment>
<dbReference type="InterPro" id="IPR010323">
    <property type="entry name" value="DUF924"/>
</dbReference>
<dbReference type="EMBL" id="JBIUZV010000007">
    <property type="protein sequence ID" value="MFJ3046855.1"/>
    <property type="molecule type" value="Genomic_DNA"/>
</dbReference>
<dbReference type="InterPro" id="IPR011990">
    <property type="entry name" value="TPR-like_helical_dom_sf"/>
</dbReference>
<keyword evidence="2" id="KW-1185">Reference proteome</keyword>